<keyword evidence="3" id="KW-1185">Reference proteome</keyword>
<protein>
    <recommendedName>
        <fullName evidence="4">BioF2-like acetyltransferase domain-containing protein</fullName>
    </recommendedName>
</protein>
<dbReference type="SUPFAM" id="SSF55729">
    <property type="entry name" value="Acyl-CoA N-acyltransferases (Nat)"/>
    <property type="match status" value="1"/>
</dbReference>
<dbReference type="RefSeq" id="WP_188906771.1">
    <property type="nucleotide sequence ID" value="NZ_BMIQ01000001.1"/>
</dbReference>
<sequence length="361" mass="40843">MMSRVDPLPSRSPDPAEDSPVERDLAARPEGARAVFLQDWWQAAASEGRPFFDVEAKLGGRRAGWLRYVVHRNKIGARLGIAPFWTHLGGPVLADGLSPEDQRKAVAEIARQLPRTVSFRFMCDPSTPYAGLVREEFEKVGFECEQHPNYLQYPDDVGVLERMKGRHRTQIKAAMKKTDVEDGSPDEFIAFYERNLETRAHSPLPIAHRLLRAGVAAGQVRIFFACNRAGAEGLDRIDAAIACAWDGQRYYYWLSRRRSERAETPHLPPPNREATKILVLAAIDHARELGLVFDADSPETIGGRTLFSVLFGFQRIEYRDVLVRRTALTRLYDSAIPSLKRLIKTVHPNSTLYTPDIERPR</sequence>
<reference evidence="2" key="2">
    <citation type="submission" date="2020-09" db="EMBL/GenBank/DDBJ databases">
        <authorList>
            <person name="Sun Q."/>
            <person name="Zhou Y."/>
        </authorList>
    </citation>
    <scope>NUCLEOTIDE SEQUENCE</scope>
    <source>
        <strain evidence="2">CGMCC 1.15367</strain>
    </source>
</reference>
<proteinExistence type="predicted"/>
<dbReference type="Proteomes" id="UP000644699">
    <property type="component" value="Unassembled WGS sequence"/>
</dbReference>
<gene>
    <name evidence="2" type="ORF">GCM10011390_06590</name>
</gene>
<dbReference type="EMBL" id="BMIQ01000001">
    <property type="protein sequence ID" value="GGD90522.1"/>
    <property type="molecule type" value="Genomic_DNA"/>
</dbReference>
<evidence type="ECO:0000313" key="2">
    <source>
        <dbReference type="EMBL" id="GGD90522.1"/>
    </source>
</evidence>
<evidence type="ECO:0008006" key="4">
    <source>
        <dbReference type="Google" id="ProtNLM"/>
    </source>
</evidence>
<organism evidence="2 3">
    <name type="scientific">Aureimonas endophytica</name>
    <dbReference type="NCBI Taxonomy" id="2027858"/>
    <lineage>
        <taxon>Bacteria</taxon>
        <taxon>Pseudomonadati</taxon>
        <taxon>Pseudomonadota</taxon>
        <taxon>Alphaproteobacteria</taxon>
        <taxon>Hyphomicrobiales</taxon>
        <taxon>Aurantimonadaceae</taxon>
        <taxon>Aureimonas</taxon>
    </lineage>
</organism>
<name>A0A916ZE67_9HYPH</name>
<dbReference type="Gene3D" id="3.40.630.30">
    <property type="match status" value="1"/>
</dbReference>
<evidence type="ECO:0000256" key="1">
    <source>
        <dbReference type="SAM" id="MobiDB-lite"/>
    </source>
</evidence>
<feature type="region of interest" description="Disordered" evidence="1">
    <location>
        <begin position="1"/>
        <end position="25"/>
    </location>
</feature>
<accession>A0A916ZE67</accession>
<comment type="caution">
    <text evidence="2">The sequence shown here is derived from an EMBL/GenBank/DDBJ whole genome shotgun (WGS) entry which is preliminary data.</text>
</comment>
<dbReference type="AlphaFoldDB" id="A0A916ZE67"/>
<evidence type="ECO:0000313" key="3">
    <source>
        <dbReference type="Proteomes" id="UP000644699"/>
    </source>
</evidence>
<dbReference type="InterPro" id="IPR016181">
    <property type="entry name" value="Acyl_CoA_acyltransferase"/>
</dbReference>
<reference evidence="2" key="1">
    <citation type="journal article" date="2014" name="Int. J. Syst. Evol. Microbiol.">
        <title>Complete genome sequence of Corynebacterium casei LMG S-19264T (=DSM 44701T), isolated from a smear-ripened cheese.</title>
        <authorList>
            <consortium name="US DOE Joint Genome Institute (JGI-PGF)"/>
            <person name="Walter F."/>
            <person name="Albersmeier A."/>
            <person name="Kalinowski J."/>
            <person name="Ruckert C."/>
        </authorList>
    </citation>
    <scope>NUCLEOTIDE SEQUENCE</scope>
    <source>
        <strain evidence="2">CGMCC 1.15367</strain>
    </source>
</reference>